<comment type="similarity">
    <text evidence="7 8">Belongs to the PINc/VapC protein family.</text>
</comment>
<feature type="binding site" evidence="8">
    <location>
        <position position="17"/>
    </location>
    <ligand>
        <name>Mg(2+)</name>
        <dbReference type="ChEBI" id="CHEBI:18420"/>
    </ligand>
</feature>
<name>A0A450TYS2_9GAMM</name>
<evidence type="ECO:0000256" key="7">
    <source>
        <dbReference type="ARBA" id="ARBA00038093"/>
    </source>
</evidence>
<dbReference type="InterPro" id="IPR002716">
    <property type="entry name" value="PIN_dom"/>
</dbReference>
<feature type="binding site" evidence="8">
    <location>
        <position position="108"/>
    </location>
    <ligand>
        <name>Mg(2+)</name>
        <dbReference type="ChEBI" id="CHEBI:18420"/>
    </ligand>
</feature>
<organism evidence="10">
    <name type="scientific">Candidatus Kentrum sp. FW</name>
    <dbReference type="NCBI Taxonomy" id="2126338"/>
    <lineage>
        <taxon>Bacteria</taxon>
        <taxon>Pseudomonadati</taxon>
        <taxon>Pseudomonadota</taxon>
        <taxon>Gammaproteobacteria</taxon>
        <taxon>Candidatus Kentrum</taxon>
    </lineage>
</organism>
<dbReference type="CDD" id="cd18748">
    <property type="entry name" value="PIN_VapC4-5_FitB-like"/>
    <property type="match status" value="1"/>
</dbReference>
<dbReference type="PANTHER" id="PTHR33653:SF1">
    <property type="entry name" value="RIBONUCLEASE VAPC2"/>
    <property type="match status" value="1"/>
</dbReference>
<evidence type="ECO:0000256" key="1">
    <source>
        <dbReference type="ARBA" id="ARBA00001946"/>
    </source>
</evidence>
<evidence type="ECO:0000256" key="2">
    <source>
        <dbReference type="ARBA" id="ARBA00022649"/>
    </source>
</evidence>
<dbReference type="GO" id="GO:0016787">
    <property type="term" value="F:hydrolase activity"/>
    <property type="evidence" value="ECO:0007669"/>
    <property type="project" value="UniProtKB-KW"/>
</dbReference>
<dbReference type="SUPFAM" id="SSF88723">
    <property type="entry name" value="PIN domain-like"/>
    <property type="match status" value="1"/>
</dbReference>
<evidence type="ECO:0000256" key="6">
    <source>
        <dbReference type="ARBA" id="ARBA00022842"/>
    </source>
</evidence>
<comment type="cofactor">
    <cofactor evidence="1 8">
        <name>Mg(2+)</name>
        <dbReference type="ChEBI" id="CHEBI:18420"/>
    </cofactor>
</comment>
<dbReference type="GO" id="GO:0090729">
    <property type="term" value="F:toxin activity"/>
    <property type="evidence" value="ECO:0007669"/>
    <property type="project" value="UniProtKB-KW"/>
</dbReference>
<dbReference type="InterPro" id="IPR029060">
    <property type="entry name" value="PIN-like_dom_sf"/>
</dbReference>
<dbReference type="AlphaFoldDB" id="A0A450TYS2"/>
<evidence type="ECO:0000256" key="5">
    <source>
        <dbReference type="ARBA" id="ARBA00022801"/>
    </source>
</evidence>
<evidence type="ECO:0000313" key="10">
    <source>
        <dbReference type="EMBL" id="VFJ74801.1"/>
    </source>
</evidence>
<evidence type="ECO:0000259" key="9">
    <source>
        <dbReference type="SMART" id="SM00670"/>
    </source>
</evidence>
<keyword evidence="4 8" id="KW-0479">Metal-binding</keyword>
<evidence type="ECO:0000256" key="8">
    <source>
        <dbReference type="HAMAP-Rule" id="MF_00265"/>
    </source>
</evidence>
<sequence length="144" mass="15825">MCHCEILAMERKRYLLDTNILSDLARNPTGRIAQQIAAVGEETVCTSLIVSAELRFGARKKGSKRLSSQLEAILSVLDILPLEEPVDEHYAKLRLTLERAGTPIGGNDMLIAAHAMALDLTLVTANEREFSRVPGLEVENWLGA</sequence>
<dbReference type="Pfam" id="PF01850">
    <property type="entry name" value="PIN"/>
    <property type="match status" value="1"/>
</dbReference>
<dbReference type="InterPro" id="IPR050556">
    <property type="entry name" value="Type_II_TA_system_RNase"/>
</dbReference>
<reference evidence="10" key="1">
    <citation type="submission" date="2019-02" db="EMBL/GenBank/DDBJ databases">
        <authorList>
            <person name="Gruber-Vodicka R. H."/>
            <person name="Seah K. B. B."/>
        </authorList>
    </citation>
    <scope>NUCLEOTIDE SEQUENCE</scope>
    <source>
        <strain evidence="10">BECK_BZ131</strain>
    </source>
</reference>
<dbReference type="InterPro" id="IPR022907">
    <property type="entry name" value="VapC_family"/>
</dbReference>
<keyword evidence="2 8" id="KW-1277">Toxin-antitoxin system</keyword>
<comment type="function">
    <text evidence="8">Toxic component of a toxin-antitoxin (TA) system. An RNase.</text>
</comment>
<evidence type="ECO:0000256" key="3">
    <source>
        <dbReference type="ARBA" id="ARBA00022722"/>
    </source>
</evidence>
<dbReference type="GO" id="GO:0004540">
    <property type="term" value="F:RNA nuclease activity"/>
    <property type="evidence" value="ECO:0007669"/>
    <property type="project" value="InterPro"/>
</dbReference>
<gene>
    <name evidence="8" type="primary">vapC</name>
    <name evidence="10" type="ORF">BECKFW1821C_GA0114237_10669</name>
</gene>
<keyword evidence="3 8" id="KW-0540">Nuclease</keyword>
<dbReference type="HAMAP" id="MF_00265">
    <property type="entry name" value="VapC_Nob1"/>
    <property type="match status" value="1"/>
</dbReference>
<proteinExistence type="inferred from homology"/>
<protein>
    <recommendedName>
        <fullName evidence="8">Ribonuclease VapC</fullName>
        <shortName evidence="8">RNase VapC</shortName>
        <ecNumber evidence="8">3.1.-.-</ecNumber>
    </recommendedName>
    <alternativeName>
        <fullName evidence="8">Toxin VapC</fullName>
    </alternativeName>
</protein>
<dbReference type="Gene3D" id="3.40.50.1010">
    <property type="entry name" value="5'-nuclease"/>
    <property type="match status" value="1"/>
</dbReference>
<keyword evidence="6 8" id="KW-0460">Magnesium</keyword>
<keyword evidence="5 8" id="KW-0378">Hydrolase</keyword>
<dbReference type="GO" id="GO:0004519">
    <property type="term" value="F:endonuclease activity"/>
    <property type="evidence" value="ECO:0007669"/>
    <property type="project" value="UniProtKB-KW"/>
</dbReference>
<dbReference type="EC" id="3.1.-.-" evidence="8"/>
<evidence type="ECO:0000256" key="4">
    <source>
        <dbReference type="ARBA" id="ARBA00022723"/>
    </source>
</evidence>
<keyword evidence="8" id="KW-0800">Toxin</keyword>
<dbReference type="EMBL" id="CAADFE010000066">
    <property type="protein sequence ID" value="VFJ74801.1"/>
    <property type="molecule type" value="Genomic_DNA"/>
</dbReference>
<dbReference type="GO" id="GO:0000287">
    <property type="term" value="F:magnesium ion binding"/>
    <property type="evidence" value="ECO:0007669"/>
    <property type="project" value="UniProtKB-UniRule"/>
</dbReference>
<keyword evidence="10" id="KW-0255">Endonuclease</keyword>
<dbReference type="SMART" id="SM00670">
    <property type="entry name" value="PINc"/>
    <property type="match status" value="1"/>
</dbReference>
<accession>A0A450TYS2</accession>
<dbReference type="PANTHER" id="PTHR33653">
    <property type="entry name" value="RIBONUCLEASE VAPC2"/>
    <property type="match status" value="1"/>
</dbReference>
<feature type="domain" description="PIN" evidence="9">
    <location>
        <begin position="12"/>
        <end position="131"/>
    </location>
</feature>